<evidence type="ECO:0000256" key="2">
    <source>
        <dbReference type="ARBA" id="ARBA00009045"/>
    </source>
</evidence>
<sequence length="447" mass="49199">MKVDLAMALFPLHHEIPCKGEVLFDSNGLRRFSSSGGSSNGLKHRTMAEAITLGRDCRMKSHIKSVPYCLSPRGKLRLVRASSETKVTKKRLKLLDSYFGKLQSDDDEKPSISSGDEMDRKAEVNVDEELKSLSVYLDKLQKDANSKRLVSSNLDVVKSEGGSVPSKIRKTNIESNNSSFQQLDDDDDQSEDTLNFYAVSILASINVGVCLFEAAAPVRNNDMGLLSLPLLYGAKINDLIVAGEWWRLVTPMFLHSGIPHVALSSWALLTFGPKVCRDYGLFTFCLIYILGGVCGNFMSFLHTPDPTVGGTGPAFALIGAWLIDQNQNKEMIKTNEYEDLFQKAIIMSGLGLILSHFGPIDDWTNLGALIAGIVYGFFTCPMLQLERGSERQEGIVTVGPEKQNSADPCKSFLIFTIFLAVIVTSLLLLGDGPLDFPTYDDVVYSLI</sequence>
<keyword evidence="3 6" id="KW-0812">Transmembrane</keyword>
<dbReference type="GO" id="GO:0016020">
    <property type="term" value="C:membrane"/>
    <property type="evidence" value="ECO:0007669"/>
    <property type="project" value="UniProtKB-SubCell"/>
</dbReference>
<evidence type="ECO:0000256" key="1">
    <source>
        <dbReference type="ARBA" id="ARBA00004141"/>
    </source>
</evidence>
<proteinExistence type="inferred from homology"/>
<feature type="transmembrane region" description="Helical" evidence="6">
    <location>
        <begin position="252"/>
        <end position="272"/>
    </location>
</feature>
<feature type="transmembrane region" description="Helical" evidence="6">
    <location>
        <begin position="307"/>
        <end position="323"/>
    </location>
</feature>
<evidence type="ECO:0000256" key="6">
    <source>
        <dbReference type="SAM" id="Phobius"/>
    </source>
</evidence>
<dbReference type="Proteomes" id="UP001558713">
    <property type="component" value="Unassembled WGS sequence"/>
</dbReference>
<comment type="subcellular location">
    <subcellularLocation>
        <location evidence="1">Membrane</location>
        <topology evidence="1">Multi-pass membrane protein</topology>
    </subcellularLocation>
</comment>
<dbReference type="EMBL" id="JBANAX010000076">
    <property type="protein sequence ID" value="KAL1223347.1"/>
    <property type="molecule type" value="Genomic_DNA"/>
</dbReference>
<evidence type="ECO:0000313" key="9">
    <source>
        <dbReference type="Proteomes" id="UP001558713"/>
    </source>
</evidence>
<organism evidence="8 9">
    <name type="scientific">Cardamine amara subsp. amara</name>
    <dbReference type="NCBI Taxonomy" id="228776"/>
    <lineage>
        <taxon>Eukaryota</taxon>
        <taxon>Viridiplantae</taxon>
        <taxon>Streptophyta</taxon>
        <taxon>Embryophyta</taxon>
        <taxon>Tracheophyta</taxon>
        <taxon>Spermatophyta</taxon>
        <taxon>Magnoliopsida</taxon>
        <taxon>eudicotyledons</taxon>
        <taxon>Gunneridae</taxon>
        <taxon>Pentapetalae</taxon>
        <taxon>rosids</taxon>
        <taxon>malvids</taxon>
        <taxon>Brassicales</taxon>
        <taxon>Brassicaceae</taxon>
        <taxon>Cardamineae</taxon>
        <taxon>Cardamine</taxon>
    </lineage>
</organism>
<accession>A0ABD1C1P7</accession>
<keyword evidence="4 6" id="KW-1133">Transmembrane helix</keyword>
<dbReference type="AlphaFoldDB" id="A0ABD1C1P7"/>
<name>A0ABD1C1P7_CARAN</name>
<feature type="domain" description="Peptidase S54 rhomboid" evidence="7">
    <location>
        <begin position="243"/>
        <end position="380"/>
    </location>
</feature>
<feature type="transmembrane region" description="Helical" evidence="6">
    <location>
        <begin position="412"/>
        <end position="430"/>
    </location>
</feature>
<dbReference type="PANTHER" id="PTHR43731">
    <property type="entry name" value="RHOMBOID PROTEASE"/>
    <property type="match status" value="1"/>
</dbReference>
<dbReference type="SUPFAM" id="SSF144091">
    <property type="entry name" value="Rhomboid-like"/>
    <property type="match status" value="1"/>
</dbReference>
<dbReference type="InterPro" id="IPR035952">
    <property type="entry name" value="Rhomboid-like_sf"/>
</dbReference>
<evidence type="ECO:0000256" key="4">
    <source>
        <dbReference type="ARBA" id="ARBA00022989"/>
    </source>
</evidence>
<keyword evidence="9" id="KW-1185">Reference proteome</keyword>
<keyword evidence="5 6" id="KW-0472">Membrane</keyword>
<evidence type="ECO:0000256" key="5">
    <source>
        <dbReference type="ARBA" id="ARBA00023136"/>
    </source>
</evidence>
<feature type="transmembrane region" description="Helical" evidence="6">
    <location>
        <begin position="194"/>
        <end position="212"/>
    </location>
</feature>
<reference evidence="8 9" key="1">
    <citation type="submission" date="2024-04" db="EMBL/GenBank/DDBJ databases">
        <title>Genome assembly C_amara_ONT_v2.</title>
        <authorList>
            <person name="Yant L."/>
            <person name="Moore C."/>
            <person name="Slenker M."/>
        </authorList>
    </citation>
    <scope>NUCLEOTIDE SEQUENCE [LARGE SCALE GENOMIC DNA]</scope>
    <source>
        <tissue evidence="8">Leaf</tissue>
    </source>
</reference>
<dbReference type="InterPro" id="IPR050925">
    <property type="entry name" value="Rhomboid_protease_S54"/>
</dbReference>
<dbReference type="FunFam" id="1.20.1540.10:FF:000017">
    <property type="entry name" value="RHOMBOID-like protein 9, chloroplastic"/>
    <property type="match status" value="1"/>
</dbReference>
<evidence type="ECO:0000313" key="8">
    <source>
        <dbReference type="EMBL" id="KAL1223347.1"/>
    </source>
</evidence>
<dbReference type="PANTHER" id="PTHR43731:SF30">
    <property type="entry name" value="RHOMBOID-LIKE PROTEIN 9, CHLOROPLASTIC"/>
    <property type="match status" value="1"/>
</dbReference>
<dbReference type="Pfam" id="PF01694">
    <property type="entry name" value="Rhomboid"/>
    <property type="match status" value="1"/>
</dbReference>
<gene>
    <name evidence="8" type="ORF">V5N11_025680</name>
</gene>
<dbReference type="InterPro" id="IPR022764">
    <property type="entry name" value="Peptidase_S54_rhomboid_dom"/>
</dbReference>
<evidence type="ECO:0000259" key="7">
    <source>
        <dbReference type="Pfam" id="PF01694"/>
    </source>
</evidence>
<comment type="similarity">
    <text evidence="2">Belongs to the peptidase S54 family.</text>
</comment>
<evidence type="ECO:0000256" key="3">
    <source>
        <dbReference type="ARBA" id="ARBA00022692"/>
    </source>
</evidence>
<comment type="caution">
    <text evidence="8">The sequence shown here is derived from an EMBL/GenBank/DDBJ whole genome shotgun (WGS) entry which is preliminary data.</text>
</comment>
<feature type="transmembrane region" description="Helical" evidence="6">
    <location>
        <begin position="279"/>
        <end position="301"/>
    </location>
</feature>
<dbReference type="Gene3D" id="1.20.1540.10">
    <property type="entry name" value="Rhomboid-like"/>
    <property type="match status" value="1"/>
</dbReference>
<protein>
    <submittedName>
        <fullName evidence="8">RHOMBOID-like protein 9</fullName>
    </submittedName>
</protein>